<dbReference type="GeneID" id="1494674"/>
<dbReference type="InterPro" id="IPR011009">
    <property type="entry name" value="Kinase-like_dom_sf"/>
</dbReference>
<dbReference type="Pfam" id="PF00069">
    <property type="entry name" value="Pkinase"/>
    <property type="match status" value="1"/>
</dbReference>
<organismHost>
    <name type="scientific">Amsacta</name>
    <dbReference type="NCBI Taxonomy" id="340055"/>
</organismHost>
<dbReference type="InterPro" id="IPR008271">
    <property type="entry name" value="Ser/Thr_kinase_AS"/>
</dbReference>
<dbReference type="PROSITE" id="PS50011">
    <property type="entry name" value="PROTEIN_KINASE_DOM"/>
    <property type="match status" value="1"/>
</dbReference>
<dbReference type="GO" id="GO:0004674">
    <property type="term" value="F:protein serine/threonine kinase activity"/>
    <property type="evidence" value="ECO:0007669"/>
    <property type="project" value="TreeGrafter"/>
</dbReference>
<dbReference type="Gene3D" id="3.30.200.20">
    <property type="entry name" value="Phosphorylase Kinase, domain 1"/>
    <property type="match status" value="1"/>
</dbReference>
<gene>
    <name evidence="2" type="primary">AMV084</name>
</gene>
<dbReference type="PANTHER" id="PTHR44167">
    <property type="entry name" value="OVARIAN-SPECIFIC SERINE/THREONINE-PROTEIN KINASE LOK-RELATED"/>
    <property type="match status" value="1"/>
</dbReference>
<dbReference type="Proteomes" id="UP000000872">
    <property type="component" value="Segment"/>
</dbReference>
<dbReference type="GO" id="GO:0005524">
    <property type="term" value="F:ATP binding"/>
    <property type="evidence" value="ECO:0007669"/>
    <property type="project" value="InterPro"/>
</dbReference>
<evidence type="ECO:0000259" key="1">
    <source>
        <dbReference type="PROSITE" id="PS50011"/>
    </source>
</evidence>
<dbReference type="InterPro" id="IPR000719">
    <property type="entry name" value="Prot_kinase_dom"/>
</dbReference>
<name>Q9EMW5_AMEPV</name>
<dbReference type="PROSITE" id="PS00108">
    <property type="entry name" value="PROTEIN_KINASE_ST"/>
    <property type="match status" value="1"/>
</dbReference>
<dbReference type="RefSeq" id="NP_064866.1">
    <property type="nucleotide sequence ID" value="NC_002520.1"/>
</dbReference>
<dbReference type="EMBL" id="AF250284">
    <property type="protein sequence ID" value="AAG02790.1"/>
    <property type="molecule type" value="Genomic_DNA"/>
</dbReference>
<dbReference type="Gene3D" id="1.10.510.10">
    <property type="entry name" value="Transferase(Phosphotransferase) domain 1"/>
    <property type="match status" value="1"/>
</dbReference>
<organism evidence="2 3">
    <name type="scientific">Amsacta moorei entomopoxvirus</name>
    <name type="common">AmEPV</name>
    <dbReference type="NCBI Taxonomy" id="28321"/>
    <lineage>
        <taxon>Viruses</taxon>
        <taxon>Varidnaviria</taxon>
        <taxon>Bamfordvirae</taxon>
        <taxon>Nucleocytoviricota</taxon>
        <taxon>Pokkesviricetes</taxon>
        <taxon>Chitovirales</taxon>
        <taxon>Poxviridae</taxon>
        <taxon>Entomopoxvirinae</taxon>
        <taxon>Betaentomopoxvirus</taxon>
    </lineage>
</organism>
<dbReference type="SUPFAM" id="SSF56112">
    <property type="entry name" value="Protein kinase-like (PK-like)"/>
    <property type="match status" value="1"/>
</dbReference>
<evidence type="ECO:0000313" key="2">
    <source>
        <dbReference type="EMBL" id="AAG02790.1"/>
    </source>
</evidence>
<keyword evidence="3" id="KW-1185">Reference proteome</keyword>
<sequence>MYIQIPEYKKSYMCKSLINSGTYGIVYKYADIYTKNNVAIKFFRNNDNFTHEINILNYIKKKIYNNSDSDEINEVKKNICFPIFFTNENNVSKYIIFNYYDYDLLYYASTYILLNQDILNISLQICNGLKYLHKNSIVHCDLKPENILCKYKNDTLHLVITDFGLSYIENNIIDYEIVTFSYRSPELICTINNKNNIIVKSSIDMWSFGVIIYFLINKFYFDIYNIEKYIESNPIKKLCNINSIVDRLLQYEKDRYTSYQIYNDLKKLLK</sequence>
<reference evidence="2 3" key="1">
    <citation type="journal article" date="2000" name="Virology">
        <title>Complete genomic sequence of the Amsacta moorei entomopoxvirus: analysis and comparison with other poxviruses.</title>
        <authorList>
            <person name="Bawden A.L."/>
            <person name="Glassberg K.J."/>
            <person name="Diggans J."/>
            <person name="Shaw R."/>
            <person name="Farmerie W."/>
            <person name="Moyer R.W."/>
        </authorList>
    </citation>
    <scope>NUCLEOTIDE SEQUENCE [LARGE SCALE GENOMIC DNA]</scope>
</reference>
<protein>
    <submittedName>
        <fullName evidence="2">AMV084</fullName>
    </submittedName>
</protein>
<proteinExistence type="predicted"/>
<dbReference type="PANTHER" id="PTHR44167:SF24">
    <property type="entry name" value="SERINE_THREONINE-PROTEIN KINASE CHK2"/>
    <property type="match status" value="1"/>
</dbReference>
<feature type="domain" description="Protein kinase" evidence="1">
    <location>
        <begin position="12"/>
        <end position="270"/>
    </location>
</feature>
<dbReference type="KEGG" id="vg:1494674"/>
<accession>Q9EMW5</accession>
<dbReference type="SMART" id="SM00220">
    <property type="entry name" value="S_TKc"/>
    <property type="match status" value="1"/>
</dbReference>
<dbReference type="OrthoDB" id="8955at10239"/>
<evidence type="ECO:0000313" key="3">
    <source>
        <dbReference type="Proteomes" id="UP000000872"/>
    </source>
</evidence>